<dbReference type="SFLD" id="SFLDS00003">
    <property type="entry name" value="Haloacid_Dehalogenase"/>
    <property type="match status" value="1"/>
</dbReference>
<comment type="subcellular location">
    <subcellularLocation>
        <location evidence="1">Golgi apparatus</location>
        <location evidence="1">trans-Golgi network membrane</location>
        <topology evidence="1">Multi-pass membrane protein</topology>
    </subcellularLocation>
    <subcellularLocation>
        <location evidence="15">Membrane</location>
    </subcellularLocation>
</comment>
<dbReference type="InterPro" id="IPR023299">
    <property type="entry name" value="ATPase_P-typ_cyto_dom_N"/>
</dbReference>
<dbReference type="FunFam" id="3.40.1110.10:FF:000023">
    <property type="entry name" value="Copper-transporting ATPase 1, putative"/>
    <property type="match status" value="1"/>
</dbReference>
<accession>A0AAU9W820</accession>
<evidence type="ECO:0000256" key="3">
    <source>
        <dbReference type="ARBA" id="ARBA00022448"/>
    </source>
</evidence>
<dbReference type="GO" id="GO:0005524">
    <property type="term" value="F:ATP binding"/>
    <property type="evidence" value="ECO:0007669"/>
    <property type="project" value="UniProtKB-UniRule"/>
</dbReference>
<keyword evidence="11 15" id="KW-1133">Transmembrane helix</keyword>
<evidence type="ECO:0000256" key="6">
    <source>
        <dbReference type="ARBA" id="ARBA00022737"/>
    </source>
</evidence>
<dbReference type="Gene3D" id="3.40.1110.10">
    <property type="entry name" value="Calcium-transporting ATPase, cytoplasmic domain N"/>
    <property type="match status" value="1"/>
</dbReference>
<feature type="region of interest" description="Disordered" evidence="16">
    <location>
        <begin position="1353"/>
        <end position="1387"/>
    </location>
</feature>
<dbReference type="FunFam" id="3.30.70.100:FF:000001">
    <property type="entry name" value="ATPase copper transporting beta"/>
    <property type="match status" value="6"/>
</dbReference>
<evidence type="ECO:0000256" key="15">
    <source>
        <dbReference type="RuleBase" id="RU362081"/>
    </source>
</evidence>
<dbReference type="Pfam" id="PF00702">
    <property type="entry name" value="Hydrolase"/>
    <property type="match status" value="1"/>
</dbReference>
<feature type="domain" description="HMA" evidence="17">
    <location>
        <begin position="409"/>
        <end position="475"/>
    </location>
</feature>
<comment type="caution">
    <text evidence="18">The sequence shown here is derived from an EMBL/GenBank/DDBJ whole genome shotgun (WGS) entry which is preliminary data.</text>
</comment>
<dbReference type="GO" id="GO:0140581">
    <property type="term" value="F:P-type monovalent copper transporter activity"/>
    <property type="evidence" value="ECO:0007669"/>
    <property type="project" value="UniProtKB-EC"/>
</dbReference>
<dbReference type="PRINTS" id="PR00119">
    <property type="entry name" value="CATATPASE"/>
</dbReference>
<protein>
    <recommendedName>
        <fullName evidence="2">P-type Cu(+) transporter</fullName>
        <ecNumber evidence="2">7.2.2.8</ecNumber>
    </recommendedName>
</protein>
<dbReference type="EMBL" id="CALNXJ010000008">
    <property type="protein sequence ID" value="CAH3045183.1"/>
    <property type="molecule type" value="Genomic_DNA"/>
</dbReference>
<evidence type="ECO:0000313" key="19">
    <source>
        <dbReference type="Proteomes" id="UP001159428"/>
    </source>
</evidence>
<dbReference type="InterPro" id="IPR008250">
    <property type="entry name" value="ATPase_P-typ_transduc_dom_A_sf"/>
</dbReference>
<evidence type="ECO:0000256" key="9">
    <source>
        <dbReference type="ARBA" id="ARBA00022840"/>
    </source>
</evidence>
<keyword evidence="10" id="KW-1278">Translocase</keyword>
<feature type="transmembrane region" description="Helical" evidence="15">
    <location>
        <begin position="676"/>
        <end position="695"/>
    </location>
</feature>
<evidence type="ECO:0000256" key="11">
    <source>
        <dbReference type="ARBA" id="ARBA00022989"/>
    </source>
</evidence>
<proteinExistence type="inferred from homology"/>
<dbReference type="GO" id="GO:0016020">
    <property type="term" value="C:membrane"/>
    <property type="evidence" value="ECO:0007669"/>
    <property type="project" value="UniProtKB-SubCell"/>
</dbReference>
<keyword evidence="12" id="KW-0186">Copper</keyword>
<dbReference type="InterPro" id="IPR059000">
    <property type="entry name" value="ATPase_P-type_domA"/>
</dbReference>
<feature type="domain" description="HMA" evidence="17">
    <location>
        <begin position="31"/>
        <end position="97"/>
    </location>
</feature>
<feature type="transmembrane region" description="Helical" evidence="15">
    <location>
        <begin position="615"/>
        <end position="637"/>
    </location>
</feature>
<feature type="domain" description="HMA" evidence="17">
    <location>
        <begin position="216"/>
        <end position="282"/>
    </location>
</feature>
<evidence type="ECO:0000256" key="13">
    <source>
        <dbReference type="ARBA" id="ARBA00023065"/>
    </source>
</evidence>
<dbReference type="Pfam" id="PF00122">
    <property type="entry name" value="E1-E2_ATPase"/>
    <property type="match status" value="1"/>
</dbReference>
<dbReference type="SUPFAM" id="SSF55008">
    <property type="entry name" value="HMA, heavy metal-associated domain"/>
    <property type="match status" value="6"/>
</dbReference>
<keyword evidence="8" id="KW-0187">Copper transport</keyword>
<dbReference type="NCBIfam" id="TIGR01494">
    <property type="entry name" value="ATPase_P-type"/>
    <property type="match status" value="2"/>
</dbReference>
<dbReference type="InterPro" id="IPR036412">
    <property type="entry name" value="HAD-like_sf"/>
</dbReference>
<keyword evidence="9 15" id="KW-0067">ATP-binding</keyword>
<evidence type="ECO:0000256" key="2">
    <source>
        <dbReference type="ARBA" id="ARBA00012517"/>
    </source>
</evidence>
<dbReference type="PROSITE" id="PS50846">
    <property type="entry name" value="HMA_2"/>
    <property type="match status" value="6"/>
</dbReference>
<sequence>SEQVAIKDKEGRISFPEEGEDISKLSDDELRVAYIGIEGMHCNSCVKNIEGNISDLSGVKQIEVSLEEKEGKIMYSPKQTSGKALTNAIEEMGFETSLKRIVDVLTQHEIALSEDGKMDNKEIESLENSCSKSYSEVKISVKGMTCHSCVKTIEQGMSKQPGVQVVNVSLKNEEATITYDASMTDPGNLREAIDDMGFEAALSSPSPTPPLTNDVQTVMINIDGMTCNSCVQTIEKNISQLDGIQFISVSLAAKTAQVHYSPGKVTGEQVREAIEDMGFDASLIGDGVCNVDKDVRMAMISVEGMTCMSCVKTIEGTMSTKPGVQNIKVSLTDKQAAIEYDEAVTTPEDLRAGIEDMGFDATLSEDGERSKNEEGANAVNHDLAGDWEVTFSNMETVRSRESLGEEDVEKIYLLITGMTCASCVGSIEKGLMKKKGIKSVLVGLLAQKAEVKFDKKRITPEEIIYYVKGLGYGCELLDQGGQGEGTVDINITGMTCSSCVHLIESNLTKRKGILKASVALATSSGRFVYDTETTGPRDIIESIESLGFSASMDNDDKKKDRIDHSKEISKWRRSFLFSLIFGVPTFIIFITYVILDEFEKRPNQMVLPGLSLENLLMFILCTPVQIFGGQHFYVTAYKALKHRTTNMDVLIMLATSIAYVYSIIVVTVAMSEQSNHSPMTFFDTPPMLLVFISLGRWMEHVAKGKTSEALAKLLSLQPSDALLVQLAPGTMNVVSEKVIHVDLVQRGDVLKVVPGAKIPVDCKVLQGTSTADESLITGESMPVIKKPGDSVIGGTINQNGSLLVEATHVGQDTTLAQIVKLVEEAQTSKAPIQKFADKLSAYFVPTVVTISIVTWVIWLIIGFVDITVLRKTFNPDQDNKTEFVFAFAFQIGITVLAIACPCALGLATPTAVMVGTGIGAQNGILIKGGEPLETAHKVNAVVFDKTGTLTHGSPEVVKTALFVKPAQCSVEMLLALTGTAENHSEHPIGVAITNYAKQELQTETLGQCTEFKAVPGYGLTCAVSGVEDIIKPKTVTDKNRKNLTVKISGVVIDESADADPTSVISGSDNAESQAEEGSNAAKEPTKYKVLIGNREWMQQNGLEVTDEMEDAMQEHEEKGHTAVLISIDGVLVAMMAVADTVKQEAQATVATLKRMGIRVVLLTGDNKKTAFAIAKQVGIQQVFAEVLPSHKVEKIRSLQDKGFIVAMVGDGVNDSPALAQAHVGIAIGTGTDVAVEAADVVLIKSDLMDVAVAIDLSRVTVRRIYINFCFALIYNMIGIPLAAGAFEPLGVVMKPWMASIAMAASSVSVVGSSLMLRLYKKPEAEEGVIGSRNPFSSGYTMLNTAPNDSLDIQPEGGFSNKKFRRTSRKNSRNPAELTKMSFISDDA</sequence>
<dbReference type="SUPFAM" id="SSF81665">
    <property type="entry name" value="Calcium ATPase, transmembrane domain M"/>
    <property type="match status" value="1"/>
</dbReference>
<dbReference type="InterPro" id="IPR036163">
    <property type="entry name" value="HMA_dom_sf"/>
</dbReference>
<feature type="compositionally biased region" description="Basic residues" evidence="16">
    <location>
        <begin position="1361"/>
        <end position="1371"/>
    </location>
</feature>
<dbReference type="SUPFAM" id="SSF81653">
    <property type="entry name" value="Calcium ATPase, transduction domain A"/>
    <property type="match status" value="1"/>
</dbReference>
<dbReference type="GO" id="GO:0005802">
    <property type="term" value="C:trans-Golgi network"/>
    <property type="evidence" value="ECO:0007669"/>
    <property type="project" value="UniProtKB-ARBA"/>
</dbReference>
<feature type="domain" description="HMA" evidence="17">
    <location>
        <begin position="485"/>
        <end position="551"/>
    </location>
</feature>
<dbReference type="InterPro" id="IPR006122">
    <property type="entry name" value="HMA_Cu_ion-bd"/>
</dbReference>
<dbReference type="InterPro" id="IPR001757">
    <property type="entry name" value="P_typ_ATPase"/>
</dbReference>
<evidence type="ECO:0000256" key="8">
    <source>
        <dbReference type="ARBA" id="ARBA00022796"/>
    </source>
</evidence>
<dbReference type="PROSITE" id="PS01047">
    <property type="entry name" value="HMA_1"/>
    <property type="match status" value="4"/>
</dbReference>
<dbReference type="NCBIfam" id="TIGR01525">
    <property type="entry name" value="ATPase-IB_hvy"/>
    <property type="match status" value="1"/>
</dbReference>
<dbReference type="GO" id="GO:0016887">
    <property type="term" value="F:ATP hydrolysis activity"/>
    <property type="evidence" value="ECO:0007669"/>
    <property type="project" value="InterPro"/>
</dbReference>
<dbReference type="Proteomes" id="UP001159428">
    <property type="component" value="Unassembled WGS sequence"/>
</dbReference>
<dbReference type="PROSITE" id="PS00154">
    <property type="entry name" value="ATPASE_E1_E2"/>
    <property type="match status" value="1"/>
</dbReference>
<dbReference type="FunFam" id="2.70.150.10:FF:000002">
    <property type="entry name" value="Copper-transporting ATPase 1, putative"/>
    <property type="match status" value="1"/>
</dbReference>
<feature type="transmembrane region" description="Helical" evidence="15">
    <location>
        <begin position="883"/>
        <end position="907"/>
    </location>
</feature>
<dbReference type="CDD" id="cd00371">
    <property type="entry name" value="HMA"/>
    <property type="match status" value="6"/>
</dbReference>
<feature type="transmembrane region" description="Helical" evidence="15">
    <location>
        <begin position="649"/>
        <end position="670"/>
    </location>
</feature>
<feature type="transmembrane region" description="Helical" evidence="15">
    <location>
        <begin position="575"/>
        <end position="595"/>
    </location>
</feature>
<reference evidence="18 19" key="1">
    <citation type="submission" date="2022-05" db="EMBL/GenBank/DDBJ databases">
        <authorList>
            <consortium name="Genoscope - CEA"/>
            <person name="William W."/>
        </authorList>
    </citation>
    <scope>NUCLEOTIDE SEQUENCE [LARGE SCALE GENOMIC DNA]</scope>
</reference>
<dbReference type="Gene3D" id="2.70.150.10">
    <property type="entry name" value="Calcium-transporting ATPase, cytoplasmic transduction domain A"/>
    <property type="match status" value="1"/>
</dbReference>
<dbReference type="InterPro" id="IPR017969">
    <property type="entry name" value="Heavy-metal-associated_CS"/>
</dbReference>
<keyword evidence="6" id="KW-0677">Repeat</keyword>
<comment type="similarity">
    <text evidence="15">Belongs to the cation transport ATPase (P-type) (TC 3.A.3) family. Type IB subfamily.</text>
</comment>
<dbReference type="InterPro" id="IPR018303">
    <property type="entry name" value="ATPase_P-typ_P_site"/>
</dbReference>
<dbReference type="Gene3D" id="3.30.70.100">
    <property type="match status" value="6"/>
</dbReference>
<dbReference type="CDD" id="cd02094">
    <property type="entry name" value="P-type_ATPase_Cu-like"/>
    <property type="match status" value="1"/>
</dbReference>
<keyword evidence="13" id="KW-0406">Ion transport</keyword>
<organism evidence="18 19">
    <name type="scientific">Pocillopora meandrina</name>
    <dbReference type="NCBI Taxonomy" id="46732"/>
    <lineage>
        <taxon>Eukaryota</taxon>
        <taxon>Metazoa</taxon>
        <taxon>Cnidaria</taxon>
        <taxon>Anthozoa</taxon>
        <taxon>Hexacorallia</taxon>
        <taxon>Scleractinia</taxon>
        <taxon>Astrocoeniina</taxon>
        <taxon>Pocilloporidae</taxon>
        <taxon>Pocillopora</taxon>
    </lineage>
</organism>
<evidence type="ECO:0000256" key="1">
    <source>
        <dbReference type="ARBA" id="ARBA00004166"/>
    </source>
</evidence>
<feature type="compositionally biased region" description="Polar residues" evidence="16">
    <location>
        <begin position="1062"/>
        <end position="1076"/>
    </location>
</feature>
<feature type="transmembrane region" description="Helical" evidence="15">
    <location>
        <begin position="1264"/>
        <end position="1284"/>
    </location>
</feature>
<evidence type="ECO:0000256" key="14">
    <source>
        <dbReference type="ARBA" id="ARBA00023136"/>
    </source>
</evidence>
<keyword evidence="3" id="KW-0813">Transport</keyword>
<dbReference type="EC" id="7.2.2.8" evidence="2"/>
<feature type="transmembrane region" description="Helical" evidence="15">
    <location>
        <begin position="839"/>
        <end position="863"/>
    </location>
</feature>
<dbReference type="InterPro" id="IPR027256">
    <property type="entry name" value="P-typ_ATPase_IB"/>
</dbReference>
<evidence type="ECO:0000256" key="16">
    <source>
        <dbReference type="SAM" id="MobiDB-lite"/>
    </source>
</evidence>
<evidence type="ECO:0000256" key="10">
    <source>
        <dbReference type="ARBA" id="ARBA00022967"/>
    </source>
</evidence>
<evidence type="ECO:0000259" key="17">
    <source>
        <dbReference type="PROSITE" id="PS50846"/>
    </source>
</evidence>
<keyword evidence="5 15" id="KW-0479">Metal-binding</keyword>
<dbReference type="InterPro" id="IPR023298">
    <property type="entry name" value="ATPase_P-typ_TM_dom_sf"/>
</dbReference>
<dbReference type="SUPFAM" id="SSF56784">
    <property type="entry name" value="HAD-like"/>
    <property type="match status" value="1"/>
</dbReference>
<dbReference type="SUPFAM" id="SSF81660">
    <property type="entry name" value="Metal cation-transporting ATPase, ATP-binding domain N"/>
    <property type="match status" value="1"/>
</dbReference>
<dbReference type="FunFam" id="3.40.50.1000:FF:000031">
    <property type="entry name" value="Probable copper-transporting ATPase HMA5"/>
    <property type="match status" value="1"/>
</dbReference>
<evidence type="ECO:0000256" key="4">
    <source>
        <dbReference type="ARBA" id="ARBA00022692"/>
    </source>
</evidence>
<dbReference type="PANTHER" id="PTHR46594:SF4">
    <property type="entry name" value="P-TYPE CATION-TRANSPORTING ATPASE"/>
    <property type="match status" value="1"/>
</dbReference>
<dbReference type="InterPro" id="IPR006121">
    <property type="entry name" value="HMA_dom"/>
</dbReference>
<evidence type="ECO:0000256" key="12">
    <source>
        <dbReference type="ARBA" id="ARBA00023008"/>
    </source>
</evidence>
<dbReference type="PRINTS" id="PR00942">
    <property type="entry name" value="CUATPASEI"/>
</dbReference>
<dbReference type="Gene3D" id="3.40.50.1000">
    <property type="entry name" value="HAD superfamily/HAD-like"/>
    <property type="match status" value="1"/>
</dbReference>
<dbReference type="NCBIfam" id="TIGR00003">
    <property type="entry name" value="copper ion binding protein"/>
    <property type="match status" value="5"/>
</dbReference>
<dbReference type="Pfam" id="PF00403">
    <property type="entry name" value="HMA"/>
    <property type="match status" value="6"/>
</dbReference>
<dbReference type="SFLD" id="SFLDF00027">
    <property type="entry name" value="p-type_atpase"/>
    <property type="match status" value="1"/>
</dbReference>
<feature type="domain" description="HMA" evidence="17">
    <location>
        <begin position="135"/>
        <end position="201"/>
    </location>
</feature>
<name>A0AAU9W820_9CNID</name>
<feature type="transmembrane region" description="Helical" evidence="15">
    <location>
        <begin position="1296"/>
        <end position="1316"/>
    </location>
</feature>
<feature type="non-terminal residue" evidence="18">
    <location>
        <position position="1"/>
    </location>
</feature>
<keyword evidence="7 15" id="KW-0547">Nucleotide-binding</keyword>
<evidence type="ECO:0000256" key="7">
    <source>
        <dbReference type="ARBA" id="ARBA00022741"/>
    </source>
</evidence>
<dbReference type="InterPro" id="IPR044492">
    <property type="entry name" value="P_typ_ATPase_HD_dom"/>
</dbReference>
<keyword evidence="19" id="KW-1185">Reference proteome</keyword>
<evidence type="ECO:0000256" key="5">
    <source>
        <dbReference type="ARBA" id="ARBA00022723"/>
    </source>
</evidence>
<keyword evidence="4 15" id="KW-0812">Transmembrane</keyword>
<dbReference type="InterPro" id="IPR023214">
    <property type="entry name" value="HAD_sf"/>
</dbReference>
<feature type="region of interest" description="Disordered" evidence="16">
    <location>
        <begin position="1058"/>
        <end position="1084"/>
    </location>
</feature>
<dbReference type="PANTHER" id="PTHR46594">
    <property type="entry name" value="P-TYPE CATION-TRANSPORTING ATPASE"/>
    <property type="match status" value="1"/>
</dbReference>
<dbReference type="SFLD" id="SFLDG00002">
    <property type="entry name" value="C1.7:_P-type_atpase_like"/>
    <property type="match status" value="1"/>
</dbReference>
<gene>
    <name evidence="18" type="ORF">PMEA_00033072</name>
</gene>
<evidence type="ECO:0000313" key="18">
    <source>
        <dbReference type="EMBL" id="CAH3045183.1"/>
    </source>
</evidence>
<feature type="domain" description="HMA" evidence="17">
    <location>
        <begin position="296"/>
        <end position="362"/>
    </location>
</feature>
<dbReference type="GO" id="GO:0005507">
    <property type="term" value="F:copper ion binding"/>
    <property type="evidence" value="ECO:0007669"/>
    <property type="project" value="InterPro"/>
</dbReference>
<keyword evidence="14 15" id="KW-0472">Membrane</keyword>